<proteinExistence type="predicted"/>
<organism evidence="1">
    <name type="scientific">Brassica napus</name>
    <name type="common">Rape</name>
    <dbReference type="NCBI Taxonomy" id="3708"/>
    <lineage>
        <taxon>Eukaryota</taxon>
        <taxon>Viridiplantae</taxon>
        <taxon>Streptophyta</taxon>
        <taxon>Embryophyta</taxon>
        <taxon>Tracheophyta</taxon>
        <taxon>Spermatophyta</taxon>
        <taxon>Magnoliopsida</taxon>
        <taxon>eudicotyledons</taxon>
        <taxon>Gunneridae</taxon>
        <taxon>Pentapetalae</taxon>
        <taxon>rosids</taxon>
        <taxon>malvids</taxon>
        <taxon>Brassicales</taxon>
        <taxon>Brassicaceae</taxon>
        <taxon>Brassiceae</taxon>
        <taxon>Brassica</taxon>
    </lineage>
</organism>
<accession>A0A817AXH0</accession>
<protein>
    <submittedName>
        <fullName evidence="1">(rape) hypothetical protein</fullName>
    </submittedName>
</protein>
<dbReference type="AlphaFoldDB" id="A0A817AXH0"/>
<dbReference type="EMBL" id="HG994364">
    <property type="protein sequence ID" value="CAF2324025.1"/>
    <property type="molecule type" value="Genomic_DNA"/>
</dbReference>
<dbReference type="Proteomes" id="UP001295469">
    <property type="component" value="Chromosome A10"/>
</dbReference>
<name>A0A817AXH0_BRANA</name>
<gene>
    <name evidence="1" type="ORF">DARMORV10_A10P10310.1</name>
</gene>
<reference evidence="1" key="1">
    <citation type="submission" date="2021-01" db="EMBL/GenBank/DDBJ databases">
        <authorList>
            <consortium name="Genoscope - CEA"/>
            <person name="William W."/>
        </authorList>
    </citation>
    <scope>NUCLEOTIDE SEQUENCE</scope>
</reference>
<evidence type="ECO:0000313" key="1">
    <source>
        <dbReference type="EMBL" id="CAF2324025.1"/>
    </source>
</evidence>
<sequence>MLLDFIPSGFKLLGFKFVELQGKNWYQLFLFFFLKFLLSTTDVNGRPLNRTVVFRFKSLSSVHSPRFVGISWILGSSFGSMEGLRSLMPQILIRPSFRSEINNLV</sequence>